<protein>
    <submittedName>
        <fullName evidence="7">DNA-directed RNA polymerase specialized sigma subunit</fullName>
    </submittedName>
</protein>
<evidence type="ECO:0000256" key="4">
    <source>
        <dbReference type="ARBA" id="ARBA00023125"/>
    </source>
</evidence>
<gene>
    <name evidence="7" type="ORF">CA2015_3509</name>
</gene>
<dbReference type="KEGG" id="camu:CA2015_3509"/>
<name>A0A0H4PEI9_9BACT</name>
<dbReference type="InterPro" id="IPR013325">
    <property type="entry name" value="RNA_pol_sigma_r2"/>
</dbReference>
<dbReference type="InterPro" id="IPR013324">
    <property type="entry name" value="RNA_pol_sigma_r3/r4-like"/>
</dbReference>
<dbReference type="RefSeq" id="WP_048643062.1">
    <property type="nucleotide sequence ID" value="NZ_CP012040.1"/>
</dbReference>
<dbReference type="GO" id="GO:0003677">
    <property type="term" value="F:DNA binding"/>
    <property type="evidence" value="ECO:0007669"/>
    <property type="project" value="UniProtKB-KW"/>
</dbReference>
<dbReference type="GO" id="GO:0016987">
    <property type="term" value="F:sigma factor activity"/>
    <property type="evidence" value="ECO:0007669"/>
    <property type="project" value="UniProtKB-KW"/>
</dbReference>
<sequence length="189" mass="22279">MGNTLHQNNNQLVTAFKNNEQKVMQEVYQNMFPKFRNYVFNNHGNEAQAKDVFQESFISCWRNIKKDKLKENSDLEAYLFTIAKNKWTDYLRSAHFKKMVSDEGLIAMRSNNEEQWDEKEEESKLNALHEALKQIGASCKKLLTQFYFERKAMDEIAKDLQLTSASVRNKKYRCMEKLRALAMETKNNG</sequence>
<dbReference type="Proteomes" id="UP000036520">
    <property type="component" value="Chromosome"/>
</dbReference>
<dbReference type="SUPFAM" id="SSF88946">
    <property type="entry name" value="Sigma2 domain of RNA polymerase sigma factors"/>
    <property type="match status" value="1"/>
</dbReference>
<evidence type="ECO:0000313" key="8">
    <source>
        <dbReference type="Proteomes" id="UP000036520"/>
    </source>
</evidence>
<dbReference type="Gene3D" id="1.10.1740.10">
    <property type="match status" value="1"/>
</dbReference>
<accession>A0A0H4PEI9</accession>
<dbReference type="Gene3D" id="1.10.10.10">
    <property type="entry name" value="Winged helix-like DNA-binding domain superfamily/Winged helix DNA-binding domain"/>
    <property type="match status" value="1"/>
</dbReference>
<dbReference type="InterPro" id="IPR036388">
    <property type="entry name" value="WH-like_DNA-bd_sf"/>
</dbReference>
<keyword evidence="3" id="KW-0731">Sigma factor</keyword>
<dbReference type="SUPFAM" id="SSF88659">
    <property type="entry name" value="Sigma3 and sigma4 domains of RNA polymerase sigma factors"/>
    <property type="match status" value="1"/>
</dbReference>
<evidence type="ECO:0000313" key="7">
    <source>
        <dbReference type="EMBL" id="AKP52891.1"/>
    </source>
</evidence>
<dbReference type="AlphaFoldDB" id="A0A0H4PEI9"/>
<dbReference type="GO" id="GO:0000428">
    <property type="term" value="C:DNA-directed RNA polymerase complex"/>
    <property type="evidence" value="ECO:0007669"/>
    <property type="project" value="UniProtKB-KW"/>
</dbReference>
<evidence type="ECO:0000259" key="6">
    <source>
        <dbReference type="Pfam" id="PF04542"/>
    </source>
</evidence>
<keyword evidence="2" id="KW-0805">Transcription regulation</keyword>
<dbReference type="OrthoDB" id="1099849at2"/>
<dbReference type="PANTHER" id="PTHR43133">
    <property type="entry name" value="RNA POLYMERASE ECF-TYPE SIGMA FACTO"/>
    <property type="match status" value="1"/>
</dbReference>
<evidence type="ECO:0000256" key="3">
    <source>
        <dbReference type="ARBA" id="ARBA00023082"/>
    </source>
</evidence>
<reference evidence="7 8" key="1">
    <citation type="submission" date="2015-07" db="EMBL/GenBank/DDBJ databases">
        <authorList>
            <person name="Kim K.M."/>
        </authorList>
    </citation>
    <scope>NUCLEOTIDE SEQUENCE [LARGE SCALE GENOMIC DNA]</scope>
    <source>
        <strain evidence="7 8">KCTC 12363</strain>
    </source>
</reference>
<dbReference type="InterPro" id="IPR014284">
    <property type="entry name" value="RNA_pol_sigma-70_dom"/>
</dbReference>
<keyword evidence="8" id="KW-1185">Reference proteome</keyword>
<evidence type="ECO:0000256" key="2">
    <source>
        <dbReference type="ARBA" id="ARBA00023015"/>
    </source>
</evidence>
<evidence type="ECO:0000256" key="5">
    <source>
        <dbReference type="ARBA" id="ARBA00023163"/>
    </source>
</evidence>
<feature type="domain" description="RNA polymerase sigma-70 region 2" evidence="6">
    <location>
        <begin position="33"/>
        <end position="94"/>
    </location>
</feature>
<evidence type="ECO:0000256" key="1">
    <source>
        <dbReference type="ARBA" id="ARBA00010641"/>
    </source>
</evidence>
<dbReference type="InterPro" id="IPR007627">
    <property type="entry name" value="RNA_pol_sigma70_r2"/>
</dbReference>
<dbReference type="NCBIfam" id="TIGR02937">
    <property type="entry name" value="sigma70-ECF"/>
    <property type="match status" value="1"/>
</dbReference>
<keyword evidence="4" id="KW-0238">DNA-binding</keyword>
<dbReference type="PANTHER" id="PTHR43133:SF8">
    <property type="entry name" value="RNA POLYMERASE SIGMA FACTOR HI_1459-RELATED"/>
    <property type="match status" value="1"/>
</dbReference>
<dbReference type="STRING" id="320787.CA2015_3509"/>
<dbReference type="InterPro" id="IPR039425">
    <property type="entry name" value="RNA_pol_sigma-70-like"/>
</dbReference>
<keyword evidence="5" id="KW-0804">Transcription</keyword>
<dbReference type="EMBL" id="CP012040">
    <property type="protein sequence ID" value="AKP52891.1"/>
    <property type="molecule type" value="Genomic_DNA"/>
</dbReference>
<keyword evidence="7" id="KW-0240">DNA-directed RNA polymerase</keyword>
<dbReference type="GO" id="GO:0006352">
    <property type="term" value="P:DNA-templated transcription initiation"/>
    <property type="evidence" value="ECO:0007669"/>
    <property type="project" value="InterPro"/>
</dbReference>
<comment type="similarity">
    <text evidence="1">Belongs to the sigma-70 factor family. ECF subfamily.</text>
</comment>
<dbReference type="Pfam" id="PF04542">
    <property type="entry name" value="Sigma70_r2"/>
    <property type="match status" value="1"/>
</dbReference>
<organism evidence="7 8">
    <name type="scientific">Cyclobacterium amurskyense</name>
    <dbReference type="NCBI Taxonomy" id="320787"/>
    <lineage>
        <taxon>Bacteria</taxon>
        <taxon>Pseudomonadati</taxon>
        <taxon>Bacteroidota</taxon>
        <taxon>Cytophagia</taxon>
        <taxon>Cytophagales</taxon>
        <taxon>Cyclobacteriaceae</taxon>
        <taxon>Cyclobacterium</taxon>
    </lineage>
</organism>
<proteinExistence type="inferred from homology"/>